<keyword evidence="10 13" id="KW-1133">Transmembrane helix</keyword>
<feature type="domain" description="Putative metal-binding" evidence="15">
    <location>
        <begin position="2"/>
        <end position="77"/>
    </location>
</feature>
<feature type="transmembrane region" description="Helical" evidence="13">
    <location>
        <begin position="441"/>
        <end position="466"/>
    </location>
</feature>
<evidence type="ECO:0000256" key="8">
    <source>
        <dbReference type="ARBA" id="ARBA00022842"/>
    </source>
</evidence>
<dbReference type="Gene3D" id="2.70.150.10">
    <property type="entry name" value="Calcium-transporting ATPase, cytoplasmic transduction domain A"/>
    <property type="match status" value="1"/>
</dbReference>
<dbReference type="PANTHER" id="PTHR43520:SF5">
    <property type="entry name" value="CATION-TRANSPORTING P-TYPE ATPASE-RELATED"/>
    <property type="match status" value="1"/>
</dbReference>
<evidence type="ECO:0000256" key="3">
    <source>
        <dbReference type="ARBA" id="ARBA00022448"/>
    </source>
</evidence>
<evidence type="ECO:0000313" key="17">
    <source>
        <dbReference type="Proteomes" id="UP000321721"/>
    </source>
</evidence>
<protein>
    <submittedName>
        <fullName evidence="16">HAD-IC family P-type ATPase</fullName>
    </submittedName>
</protein>
<dbReference type="InterPro" id="IPR036412">
    <property type="entry name" value="HAD-like_sf"/>
</dbReference>
<dbReference type="NCBIfam" id="TIGR01494">
    <property type="entry name" value="ATPase_P-type"/>
    <property type="match status" value="1"/>
</dbReference>
<dbReference type="Gene3D" id="3.30.70.100">
    <property type="match status" value="1"/>
</dbReference>
<dbReference type="InterPro" id="IPR023299">
    <property type="entry name" value="ATPase_P-typ_cyto_dom_N"/>
</dbReference>
<dbReference type="PRINTS" id="PR00943">
    <property type="entry name" value="CUATPASE"/>
</dbReference>
<dbReference type="SUPFAM" id="SSF81653">
    <property type="entry name" value="Calcium ATPase, transduction domain A"/>
    <property type="match status" value="1"/>
</dbReference>
<comment type="subcellular location">
    <subcellularLocation>
        <location evidence="1">Cell membrane</location>
        <topology evidence="1">Multi-pass membrane protein</topology>
    </subcellularLocation>
</comment>
<feature type="transmembrane region" description="Helical" evidence="13">
    <location>
        <begin position="734"/>
        <end position="754"/>
    </location>
</feature>
<feature type="transmembrane region" description="Helical" evidence="13">
    <location>
        <begin position="260"/>
        <end position="281"/>
    </location>
</feature>
<dbReference type="RefSeq" id="WP_147098143.1">
    <property type="nucleotide sequence ID" value="NZ_VOOS01000001.1"/>
</dbReference>
<keyword evidence="8" id="KW-0460">Magnesium</keyword>
<comment type="caution">
    <text evidence="16">The sequence shown here is derived from an EMBL/GenBank/DDBJ whole genome shotgun (WGS) entry which is preliminary data.</text>
</comment>
<keyword evidence="12 13" id="KW-0472">Membrane</keyword>
<dbReference type="SUPFAM" id="SSF55008">
    <property type="entry name" value="HMA, heavy metal-associated domain"/>
    <property type="match status" value="1"/>
</dbReference>
<gene>
    <name evidence="16" type="ORF">FRY74_02130</name>
</gene>
<evidence type="ECO:0000256" key="7">
    <source>
        <dbReference type="ARBA" id="ARBA00022723"/>
    </source>
</evidence>
<reference evidence="16 17" key="1">
    <citation type="submission" date="2019-08" db="EMBL/GenBank/DDBJ databases">
        <title>Genome of Vicingus serpentipes NCIMB 15042.</title>
        <authorList>
            <person name="Bowman J.P."/>
        </authorList>
    </citation>
    <scope>NUCLEOTIDE SEQUENCE [LARGE SCALE GENOMIC DNA]</scope>
    <source>
        <strain evidence="16 17">NCIMB 15042</strain>
    </source>
</reference>
<evidence type="ECO:0000256" key="1">
    <source>
        <dbReference type="ARBA" id="ARBA00004651"/>
    </source>
</evidence>
<evidence type="ECO:0000256" key="10">
    <source>
        <dbReference type="ARBA" id="ARBA00022989"/>
    </source>
</evidence>
<keyword evidence="3" id="KW-0813">Transport</keyword>
<dbReference type="OrthoDB" id="1521937at2"/>
<keyword evidence="7" id="KW-0479">Metal-binding</keyword>
<dbReference type="SUPFAM" id="SSF81665">
    <property type="entry name" value="Calcium ATPase, transmembrane domain M"/>
    <property type="match status" value="1"/>
</dbReference>
<sequence>MTCFHCGEDCLDETVDFDNKTFCCEGCKTVYEILNQNELCNYYDIEKTPGITPPKDLSKKFEYLENSQVIEKLVDFKDDEISISVFYLPQIHCSSCIWLLENLYKLNPDIKSSRVNFLKKEIRLSFNHNILSLRKLVELLASIGYEPEINLENLSERKKQKIDRSLIFKLGVAGFCFGNIMLISLPEYFGLDMIKETHFANFFGYVNLILSLPILVYSSNSYFISAWNGIKRKVVNIDIPISLGILVLFLRSAFEIVSKTGAGYSDSLAGLVFFLLLGRIFQQKTYNILSFERDYKSYFPIATTKIETNGNEKNIPVSELNIGDIILIRNNELIPVDAELIEGNANIDNSFVTGESAPTRKNIGDKIYAGGKQVGQAIQLKVLKELSHSYLTQLWNNEAFSKEEQDQFEGITNSISKYFTIIILVIAFGSGLFWLQTDLKIAINTFTAVLIIACPCALALSAPFTFGNVLRVLGRNKFYLKNATVIENLAKINTIVFDKTGTITQSSNSDIKYYGEELNEETTNHLYSIFRQSSHPLSKMIFNGFVKAKILEIGKFNELVGKGIIAKIENKTYTIGSEQFVKKVNENSSKATRVHLKIDNNYLGYYQLENKYRINLKQTISLLLKWFKLKIISGDNDSEKENLVNYFGSESEFLFNQTPDNKLKYIKSLQDNGENVAMIGDGLNDAGALKQSNVGISISEDINTFSPACDAILEASVFEKLPTFIGYCRGSIRIIIVSFIISFLYNIVGLTFAVKGLLSPVFAAILMPLSSITVVVFVTLATNILAKHKNL</sequence>
<dbReference type="InterPro" id="IPR018303">
    <property type="entry name" value="ATPase_P-typ_P_site"/>
</dbReference>
<evidence type="ECO:0000256" key="13">
    <source>
        <dbReference type="SAM" id="Phobius"/>
    </source>
</evidence>
<accession>A0A5C6RXU6</accession>
<dbReference type="GO" id="GO:0005886">
    <property type="term" value="C:plasma membrane"/>
    <property type="evidence" value="ECO:0007669"/>
    <property type="project" value="UniProtKB-SubCell"/>
</dbReference>
<evidence type="ECO:0000256" key="9">
    <source>
        <dbReference type="ARBA" id="ARBA00022967"/>
    </source>
</evidence>
<feature type="transmembrane region" description="Helical" evidence="13">
    <location>
        <begin position="760"/>
        <end position="786"/>
    </location>
</feature>
<evidence type="ECO:0000313" key="16">
    <source>
        <dbReference type="EMBL" id="TXB67003.1"/>
    </source>
</evidence>
<organism evidence="16 17">
    <name type="scientific">Vicingus serpentipes</name>
    <dbReference type="NCBI Taxonomy" id="1926625"/>
    <lineage>
        <taxon>Bacteria</taxon>
        <taxon>Pseudomonadati</taxon>
        <taxon>Bacteroidota</taxon>
        <taxon>Flavobacteriia</taxon>
        <taxon>Flavobacteriales</taxon>
        <taxon>Vicingaceae</taxon>
        <taxon>Vicingus</taxon>
    </lineage>
</organism>
<dbReference type="InterPro" id="IPR023298">
    <property type="entry name" value="ATPase_P-typ_TM_dom_sf"/>
</dbReference>
<dbReference type="Gene3D" id="3.40.50.1000">
    <property type="entry name" value="HAD superfamily/HAD-like"/>
    <property type="match status" value="1"/>
</dbReference>
<evidence type="ECO:0000259" key="15">
    <source>
        <dbReference type="Pfam" id="PF12156"/>
    </source>
</evidence>
<dbReference type="SUPFAM" id="SSF56784">
    <property type="entry name" value="HAD-like"/>
    <property type="match status" value="1"/>
</dbReference>
<dbReference type="Pfam" id="PF12156">
    <property type="entry name" value="ATPase-cat_bd"/>
    <property type="match status" value="1"/>
</dbReference>
<proteinExistence type="inferred from homology"/>
<keyword evidence="5" id="KW-0597">Phosphoprotein</keyword>
<feature type="transmembrane region" description="Helical" evidence="13">
    <location>
        <begin position="235"/>
        <end position="254"/>
    </location>
</feature>
<evidence type="ECO:0000256" key="6">
    <source>
        <dbReference type="ARBA" id="ARBA00022692"/>
    </source>
</evidence>
<dbReference type="GO" id="GO:0043682">
    <property type="term" value="F:P-type divalent copper transporter activity"/>
    <property type="evidence" value="ECO:0007669"/>
    <property type="project" value="TreeGrafter"/>
</dbReference>
<keyword evidence="4" id="KW-1003">Cell membrane</keyword>
<dbReference type="InterPro" id="IPR059000">
    <property type="entry name" value="ATPase_P-type_domA"/>
</dbReference>
<feature type="domain" description="P-type ATPase A" evidence="14">
    <location>
        <begin position="303"/>
        <end position="395"/>
    </location>
</feature>
<evidence type="ECO:0000256" key="12">
    <source>
        <dbReference type="ARBA" id="ARBA00023136"/>
    </source>
</evidence>
<dbReference type="GO" id="GO:0005524">
    <property type="term" value="F:ATP binding"/>
    <property type="evidence" value="ECO:0007669"/>
    <property type="project" value="InterPro"/>
</dbReference>
<keyword evidence="9" id="KW-1278">Translocase</keyword>
<keyword evidence="11" id="KW-0406">Ion transport</keyword>
<dbReference type="Gene3D" id="3.40.1110.10">
    <property type="entry name" value="Calcium-transporting ATPase, cytoplasmic domain N"/>
    <property type="match status" value="1"/>
</dbReference>
<comment type="similarity">
    <text evidence="2">Belongs to the cation transport ATPase (P-type) (TC 3.A.3) family. Type IB subfamily.</text>
</comment>
<evidence type="ECO:0000259" key="14">
    <source>
        <dbReference type="Pfam" id="PF00122"/>
    </source>
</evidence>
<dbReference type="GO" id="GO:0016887">
    <property type="term" value="F:ATP hydrolysis activity"/>
    <property type="evidence" value="ECO:0007669"/>
    <property type="project" value="InterPro"/>
</dbReference>
<evidence type="ECO:0000256" key="4">
    <source>
        <dbReference type="ARBA" id="ARBA00022475"/>
    </source>
</evidence>
<dbReference type="GO" id="GO:0005507">
    <property type="term" value="F:copper ion binding"/>
    <property type="evidence" value="ECO:0007669"/>
    <property type="project" value="TreeGrafter"/>
</dbReference>
<feature type="transmembrane region" description="Helical" evidence="13">
    <location>
        <begin position="166"/>
        <end position="185"/>
    </location>
</feature>
<dbReference type="AlphaFoldDB" id="A0A5C6RXU6"/>
<dbReference type="Proteomes" id="UP000321721">
    <property type="component" value="Unassembled WGS sequence"/>
</dbReference>
<dbReference type="InterPro" id="IPR008250">
    <property type="entry name" value="ATPase_P-typ_transduc_dom_A_sf"/>
</dbReference>
<name>A0A5C6RXU6_9FLAO</name>
<dbReference type="PROSITE" id="PS00154">
    <property type="entry name" value="ATPASE_E1_E2"/>
    <property type="match status" value="1"/>
</dbReference>
<feature type="transmembrane region" description="Helical" evidence="13">
    <location>
        <begin position="205"/>
        <end position="223"/>
    </location>
</feature>
<keyword evidence="17" id="KW-1185">Reference proteome</keyword>
<dbReference type="InterPro" id="IPR021993">
    <property type="entry name" value="ATPase-cat-bd"/>
</dbReference>
<feature type="transmembrane region" description="Helical" evidence="13">
    <location>
        <begin position="418"/>
        <end position="435"/>
    </location>
</feature>
<dbReference type="PRINTS" id="PR00119">
    <property type="entry name" value="CATATPASE"/>
</dbReference>
<evidence type="ECO:0000256" key="5">
    <source>
        <dbReference type="ARBA" id="ARBA00022553"/>
    </source>
</evidence>
<keyword evidence="6 13" id="KW-0812">Transmembrane</keyword>
<evidence type="ECO:0000256" key="11">
    <source>
        <dbReference type="ARBA" id="ARBA00023065"/>
    </source>
</evidence>
<evidence type="ECO:0000256" key="2">
    <source>
        <dbReference type="ARBA" id="ARBA00006024"/>
    </source>
</evidence>
<dbReference type="InterPro" id="IPR036163">
    <property type="entry name" value="HMA_dom_sf"/>
</dbReference>
<dbReference type="PANTHER" id="PTHR43520">
    <property type="entry name" value="ATP7, ISOFORM B"/>
    <property type="match status" value="1"/>
</dbReference>
<dbReference type="GO" id="GO:0055070">
    <property type="term" value="P:copper ion homeostasis"/>
    <property type="evidence" value="ECO:0007669"/>
    <property type="project" value="TreeGrafter"/>
</dbReference>
<dbReference type="InterPro" id="IPR001757">
    <property type="entry name" value="P_typ_ATPase"/>
</dbReference>
<dbReference type="Pfam" id="PF00702">
    <property type="entry name" value="Hydrolase"/>
    <property type="match status" value="1"/>
</dbReference>
<dbReference type="EMBL" id="VOOS01000001">
    <property type="protein sequence ID" value="TXB67003.1"/>
    <property type="molecule type" value="Genomic_DNA"/>
</dbReference>
<dbReference type="InterPro" id="IPR023214">
    <property type="entry name" value="HAD_sf"/>
</dbReference>
<dbReference type="Pfam" id="PF00122">
    <property type="entry name" value="E1-E2_ATPase"/>
    <property type="match status" value="1"/>
</dbReference>